<proteinExistence type="predicted"/>
<sequence>MNPKKIKNVTINASFSSENEVAKKNMDVIIDFFSLYLGDTDKFYSLWVEDNPVVITPFTTDDVAVLHDSVQEGWDAVKGFFNPIFNDMKGTFEWTIDEFMVGENPNTIVTKTRSHIDITANGAWGEDKKIKYNGIYVQIFKFENNKIKSFEEYYDTALLNKQYS</sequence>
<reference evidence="1 2" key="1">
    <citation type="submission" date="2014-11" db="EMBL/GenBank/DDBJ databases">
        <title>Draft Genome Sequences of Paenibacillus polymyxa NRRL B-30509 and Paenibacillus terrae NRRL B-30644, Strains from a Poultry Environment that Produce Tridecaptin A and Paenicidins.</title>
        <authorList>
            <person name="van Belkum M.J."/>
            <person name="Lohans C.T."/>
            <person name="Vederas J.C."/>
        </authorList>
    </citation>
    <scope>NUCLEOTIDE SEQUENCE [LARGE SCALE GENOMIC DNA]</scope>
    <source>
        <strain evidence="1 2">NRRL B-30644</strain>
    </source>
</reference>
<dbReference type="InterPro" id="IPR032710">
    <property type="entry name" value="NTF2-like_dom_sf"/>
</dbReference>
<dbReference type="Gene3D" id="3.10.450.50">
    <property type="match status" value="1"/>
</dbReference>
<dbReference type="SUPFAM" id="SSF54427">
    <property type="entry name" value="NTF2-like"/>
    <property type="match status" value="1"/>
</dbReference>
<protein>
    <recommendedName>
        <fullName evidence="3">SnoaL-like domain-containing protein</fullName>
    </recommendedName>
</protein>
<comment type="caution">
    <text evidence="1">The sequence shown here is derived from an EMBL/GenBank/DDBJ whole genome shotgun (WGS) entry which is preliminary data.</text>
</comment>
<evidence type="ECO:0000313" key="1">
    <source>
        <dbReference type="EMBL" id="KJD43680.1"/>
    </source>
</evidence>
<dbReference type="PATRIC" id="fig|159743.3.peg.4699"/>
<evidence type="ECO:0000313" key="2">
    <source>
        <dbReference type="Proteomes" id="UP000032534"/>
    </source>
</evidence>
<dbReference type="OrthoDB" id="2634003at2"/>
<evidence type="ECO:0008006" key="3">
    <source>
        <dbReference type="Google" id="ProtNLM"/>
    </source>
</evidence>
<name>A0A0D7WWX9_9BACL</name>
<accession>A0A0D7WWX9</accession>
<organism evidence="1 2">
    <name type="scientific">Paenibacillus terrae</name>
    <dbReference type="NCBI Taxonomy" id="159743"/>
    <lineage>
        <taxon>Bacteria</taxon>
        <taxon>Bacillati</taxon>
        <taxon>Bacillota</taxon>
        <taxon>Bacilli</taxon>
        <taxon>Bacillales</taxon>
        <taxon>Paenibacillaceae</taxon>
        <taxon>Paenibacillus</taxon>
    </lineage>
</organism>
<keyword evidence="2" id="KW-1185">Reference proteome</keyword>
<dbReference type="EMBL" id="JTHP01000051">
    <property type="protein sequence ID" value="KJD43680.1"/>
    <property type="molecule type" value="Genomic_DNA"/>
</dbReference>
<dbReference type="Proteomes" id="UP000032534">
    <property type="component" value="Unassembled WGS sequence"/>
</dbReference>
<dbReference type="AlphaFoldDB" id="A0A0D7WWX9"/>
<gene>
    <name evidence="1" type="ORF">QD47_21155</name>
</gene>
<dbReference type="RefSeq" id="WP_044647989.1">
    <property type="nucleotide sequence ID" value="NZ_JTHP01000051.1"/>
</dbReference>